<keyword evidence="2" id="KW-1185">Reference proteome</keyword>
<dbReference type="RefSeq" id="WP_174475209.1">
    <property type="nucleotide sequence ID" value="NZ_JAGINN010000009.1"/>
</dbReference>
<evidence type="ECO:0008006" key="3">
    <source>
        <dbReference type="Google" id="ProtNLM"/>
    </source>
</evidence>
<accession>A0ABX2KPS4</accession>
<gene>
    <name evidence="1" type="ORF">GBZ48_34870</name>
</gene>
<name>A0ABX2KPS4_9PROT</name>
<dbReference type="EMBL" id="WHOS01000107">
    <property type="protein sequence ID" value="NUB04381.1"/>
    <property type="molecule type" value="Genomic_DNA"/>
</dbReference>
<sequence>MQTISVPYTTDEDSRAAITRLRRIQSAAVRTAYANAVGPDGKRLKQKDLRDLVKAHFAGHEADAWLLHTATLEGIACRERVPDGSMVFGGKCLARRRAKGLIPAQRWKNARLRPLNSAGDKTRLGNRHFRLAEDAETCALTVYGARYTLVLADMRGKHHAILQQIARDAALGLINVQFSLGDHRLNITIDETKLTAHPDRRSPQTFAKNRVLAVDMNPNWVGVSVVDMGDDGGVTVKDWRLFDLTGLNTGTRQDRSQKAAADQANKITTEVAEIAESIANLARSWNAGLIGLENLRGMPRGDLGRGANHNRLVLNLWTRQHLTACLKRHARQRGVEVLEVNAAYSSTIGNLLHEFPDAVAASIEIGRRTLEVRRGRQDRFYPVYSGDALAQRWKHVPGVVEAGDWVGLHGALKRANVRVRRPHPVAPSAAFEVRAHMSRTSRVSQWRVACANSPA</sequence>
<evidence type="ECO:0000313" key="2">
    <source>
        <dbReference type="Proteomes" id="UP000605086"/>
    </source>
</evidence>
<organism evidence="1 2">
    <name type="scientific">Azospirillum melinis</name>
    <dbReference type="NCBI Taxonomy" id="328839"/>
    <lineage>
        <taxon>Bacteria</taxon>
        <taxon>Pseudomonadati</taxon>
        <taxon>Pseudomonadota</taxon>
        <taxon>Alphaproteobacteria</taxon>
        <taxon>Rhodospirillales</taxon>
        <taxon>Azospirillaceae</taxon>
        <taxon>Azospirillum</taxon>
    </lineage>
</organism>
<comment type="caution">
    <text evidence="1">The sequence shown here is derived from an EMBL/GenBank/DDBJ whole genome shotgun (WGS) entry which is preliminary data.</text>
</comment>
<evidence type="ECO:0000313" key="1">
    <source>
        <dbReference type="EMBL" id="NUB04381.1"/>
    </source>
</evidence>
<dbReference type="Proteomes" id="UP000605086">
    <property type="component" value="Unassembled WGS sequence"/>
</dbReference>
<protein>
    <recommendedName>
        <fullName evidence="3">Transposase</fullName>
    </recommendedName>
</protein>
<reference evidence="1 2" key="1">
    <citation type="submission" date="2019-10" db="EMBL/GenBank/DDBJ databases">
        <title>Genome sequence of Azospirillum melinis.</title>
        <authorList>
            <person name="Ambrosini A."/>
            <person name="Sant'Anna F.H."/>
            <person name="Cassan F.D."/>
            <person name="Souza E.M."/>
            <person name="Passaglia L.M.P."/>
        </authorList>
    </citation>
    <scope>NUCLEOTIDE SEQUENCE [LARGE SCALE GENOMIC DNA]</scope>
    <source>
        <strain evidence="1 2">TMCY0552</strain>
    </source>
</reference>
<proteinExistence type="predicted"/>